<dbReference type="Proteomes" id="UP001648503">
    <property type="component" value="Unassembled WGS sequence"/>
</dbReference>
<evidence type="ECO:0008006" key="4">
    <source>
        <dbReference type="Google" id="ProtNLM"/>
    </source>
</evidence>
<evidence type="ECO:0000313" key="3">
    <source>
        <dbReference type="Proteomes" id="UP001648503"/>
    </source>
</evidence>
<feature type="coiled-coil region" evidence="1">
    <location>
        <begin position="93"/>
        <end position="123"/>
    </location>
</feature>
<dbReference type="InterPro" id="IPR007849">
    <property type="entry name" value="ATP10"/>
</dbReference>
<dbReference type="EMBL" id="JAFCIX010000402">
    <property type="protein sequence ID" value="KAH6591682.1"/>
    <property type="molecule type" value="Genomic_DNA"/>
</dbReference>
<proteinExistence type="predicted"/>
<organism evidence="2 3">
    <name type="scientific">Batrachochytrium salamandrivorans</name>
    <dbReference type="NCBI Taxonomy" id="1357716"/>
    <lineage>
        <taxon>Eukaryota</taxon>
        <taxon>Fungi</taxon>
        <taxon>Fungi incertae sedis</taxon>
        <taxon>Chytridiomycota</taxon>
        <taxon>Chytridiomycota incertae sedis</taxon>
        <taxon>Chytridiomycetes</taxon>
        <taxon>Rhizophydiales</taxon>
        <taxon>Rhizophydiales incertae sedis</taxon>
        <taxon>Batrachochytrium</taxon>
    </lineage>
</organism>
<protein>
    <recommendedName>
        <fullName evidence="4">Thioredoxin domain-containing protein</fullName>
    </recommendedName>
</protein>
<dbReference type="Pfam" id="PF05176">
    <property type="entry name" value="ATP-synt_10"/>
    <property type="match status" value="1"/>
</dbReference>
<gene>
    <name evidence="2" type="ORF">BASA50_008539</name>
</gene>
<reference evidence="2 3" key="1">
    <citation type="submission" date="2021-02" db="EMBL/GenBank/DDBJ databases">
        <title>Variation within the Batrachochytrium salamandrivorans European outbreak.</title>
        <authorList>
            <person name="Kelly M."/>
            <person name="Pasmans F."/>
            <person name="Shea T.P."/>
            <person name="Munoz J.F."/>
            <person name="Carranza S."/>
            <person name="Cuomo C.A."/>
            <person name="Martel A."/>
        </authorList>
    </citation>
    <scope>NUCLEOTIDE SEQUENCE [LARGE SCALE GENOMIC DNA]</scope>
    <source>
        <strain evidence="2 3">AMFP18/2</strain>
    </source>
</reference>
<dbReference type="PANTHER" id="PTHR28106">
    <property type="entry name" value="MITOCHONDRIAL ATPASE COMPLEX SUBUNIT ATP10"/>
    <property type="match status" value="1"/>
</dbReference>
<name>A0ABQ8F4X9_9FUNG</name>
<comment type="caution">
    <text evidence="2">The sequence shown here is derived from an EMBL/GenBank/DDBJ whole genome shotgun (WGS) entry which is preliminary data.</text>
</comment>
<keyword evidence="1" id="KW-0175">Coiled coil</keyword>
<dbReference type="PANTHER" id="PTHR28106:SF1">
    <property type="entry name" value="MITOCHONDRIAL ATPASE COMPLEX SUBUNIT ATP10"/>
    <property type="match status" value="1"/>
</dbReference>
<keyword evidence="3" id="KW-1185">Reference proteome</keyword>
<evidence type="ECO:0000256" key="1">
    <source>
        <dbReference type="SAM" id="Coils"/>
    </source>
</evidence>
<accession>A0ABQ8F4X9</accession>
<sequence>MNPRCQLLTLYRSLSSSRTQPTPPPQPIPSSDFLELQKVVRQAGVVPDSFKTTTKITNGGLPTAYPPLVEPDYVQANSVRTSRPTTPRKVNLMDRLDSQRTKQREQAEQAKQAEKLLEEKQRQKPFRERTAQDFINQESNLRSRDKLTKEAFSGGYWKDFHEVSRKGAKLWEAPEKIRSGQHSQPIPNVTGRLMSGEKTDVMSYVSKHKVTMVVFFFNAFGEQQTKSFIKPFMDEFKTHPNIDLLILNVEEKFLRAPILWLARPYVRWNIPEELRSRYMIHYGSIKESRMACGMMNNVLGWVNLVDSSGRIRWQAHGNATQRELQSVSLLTKTLLRLS</sequence>
<evidence type="ECO:0000313" key="2">
    <source>
        <dbReference type="EMBL" id="KAH6591682.1"/>
    </source>
</evidence>